<dbReference type="SUPFAM" id="SSF69255">
    <property type="entry name" value="gp5 N-terminal domain-like"/>
    <property type="match status" value="1"/>
</dbReference>
<proteinExistence type="predicted"/>
<accession>A0ABD3YBW5</accession>
<dbReference type="Gene3D" id="2.40.50.230">
    <property type="entry name" value="Gp5 N-terminal domain"/>
    <property type="match status" value="1"/>
</dbReference>
<evidence type="ECO:0000313" key="2">
    <source>
        <dbReference type="EMBL" id="KDC52241.1"/>
    </source>
</evidence>
<evidence type="ECO:0000259" key="1">
    <source>
        <dbReference type="Pfam" id="PF04717"/>
    </source>
</evidence>
<dbReference type="Proteomes" id="UP000027154">
    <property type="component" value="Unassembled WGS sequence"/>
</dbReference>
<dbReference type="Pfam" id="PF04717">
    <property type="entry name" value="Phage_base_V"/>
    <property type="match status" value="1"/>
</dbReference>
<organism evidence="2 3">
    <name type="scientific">Pseudoalteromonas fuliginea</name>
    <dbReference type="NCBI Taxonomy" id="1872678"/>
    <lineage>
        <taxon>Bacteria</taxon>
        <taxon>Pseudomonadati</taxon>
        <taxon>Pseudomonadota</taxon>
        <taxon>Gammaproteobacteria</taxon>
        <taxon>Alteromonadales</taxon>
        <taxon>Pseudoalteromonadaceae</taxon>
        <taxon>Pseudoalteromonas</taxon>
    </lineage>
</organism>
<dbReference type="InterPro" id="IPR006531">
    <property type="entry name" value="Gp5/Vgr_OB"/>
</dbReference>
<reference evidence="2 3" key="1">
    <citation type="submission" date="2014-04" db="EMBL/GenBank/DDBJ databases">
        <title>Pseudoalteromonas galatheae sp. nov., isolated from a deep-sea polychaete near Canal Concepcion, Chile.</title>
        <authorList>
            <person name="Machado H.R."/>
            <person name="Gram L."/>
            <person name="Vynne N.G."/>
        </authorList>
    </citation>
    <scope>NUCLEOTIDE SEQUENCE [LARGE SCALE GENOMIC DNA]</scope>
    <source>
        <strain evidence="2 3">KMM216</strain>
    </source>
</reference>
<comment type="caution">
    <text evidence="2">The sequence shown here is derived from an EMBL/GenBank/DDBJ whole genome shotgun (WGS) entry which is preliminary data.</text>
</comment>
<gene>
    <name evidence="2" type="ORF">DC53_05945</name>
</gene>
<protein>
    <submittedName>
        <fullName evidence="2">VgrG protein</fullName>
    </submittedName>
</protein>
<dbReference type="EMBL" id="JJNZ01000017">
    <property type="protein sequence ID" value="KDC52241.1"/>
    <property type="molecule type" value="Genomic_DNA"/>
</dbReference>
<evidence type="ECO:0000313" key="3">
    <source>
        <dbReference type="Proteomes" id="UP000027154"/>
    </source>
</evidence>
<feature type="domain" description="Gp5/Type VI secretion system Vgr protein OB-fold" evidence="1">
    <location>
        <begin position="362"/>
        <end position="434"/>
    </location>
</feature>
<dbReference type="AlphaFoldDB" id="A0ABD3YBW5"/>
<dbReference type="InterPro" id="IPR037026">
    <property type="entry name" value="Vgr_OB-fold_dom_sf"/>
</dbReference>
<name>A0ABD3YBW5_9GAMM</name>
<dbReference type="RefSeq" id="WP_008136320.1">
    <property type="nucleotide sequence ID" value="NZ_JJNZ01000017.1"/>
</dbReference>
<sequence length="540" mass="59314">MDLRYTIAVEGNKISDKFALREATVKNGVNQIAHLSLVIDDGDMAKETFAKTDEGLFTMGKAIELKAGFGDGEQSVLFSGVITAQGIGFERQPFMHIEARADTIKLCQSAMSKLYDEKAKDGDILSDLLTTYGATPGTIAASKIEHHQFLVVDEQPWAVFMRRVLCNGFAFFNDGKNHVVDLAKHTPTAHEFNVAMDGCVDFALHCDVSSHLKKLQYSSWDIKEQKLYDNADPVMPAAKFKTHSDADTAMALPDTLRLSQAPIEKLELAAKAGAEQYYRLLDMYQGHVRIDMSAQKALTKVKHLDALTLSGVGKEYSGDYVVGEIHHHLSSDGWFSEFILGVPLTLSIWSDYAKPSYTPILIGKVAAFKADAQALHRIPVLLPSASGEKPLWARLASPFSGAEEGLFLPPDIDTEVMVGFIGGDSRYPVILGACHNPKAKPPFEYDDKNEQRGLFFKEQALALQFTLKEPLLTLQSSADHTITFDAKEGLKLTQKDMTSLVAGESLMIESKDKSTLEVAKAINFKTSDSITLEGKGVDVK</sequence>